<dbReference type="Proteomes" id="UP000018838">
    <property type="component" value="Chromosome"/>
</dbReference>
<comment type="subcellular location">
    <subcellularLocation>
        <location evidence="1">Membrane</location>
        <topology evidence="1">Multi-pass membrane protein</topology>
    </subcellularLocation>
</comment>
<feature type="domain" description="RDD" evidence="6">
    <location>
        <begin position="13"/>
        <end position="103"/>
    </location>
</feature>
<dbReference type="GO" id="GO:0016020">
    <property type="term" value="C:membrane"/>
    <property type="evidence" value="ECO:0007669"/>
    <property type="project" value="UniProtKB-SubCell"/>
</dbReference>
<keyword evidence="2 5" id="KW-0812">Transmembrane</keyword>
<evidence type="ECO:0000313" key="7">
    <source>
        <dbReference type="EMBL" id="AHE66102.1"/>
    </source>
</evidence>
<protein>
    <submittedName>
        <fullName evidence="7">RDD family protein</fullName>
    </submittedName>
</protein>
<feature type="transmembrane region" description="Helical" evidence="5">
    <location>
        <begin position="94"/>
        <end position="112"/>
    </location>
</feature>
<evidence type="ECO:0000256" key="1">
    <source>
        <dbReference type="ARBA" id="ARBA00004141"/>
    </source>
</evidence>
<dbReference type="STRING" id="1268635.Loa_00531"/>
<dbReference type="Pfam" id="PF06271">
    <property type="entry name" value="RDD"/>
    <property type="match status" value="1"/>
</dbReference>
<reference evidence="7 8" key="1">
    <citation type="journal article" date="2013" name="Int. J. Med. Microbiol.">
        <title>Legionella oakridgensis ATCC 33761 genome sequence and phenotypic characterization reveals its replication capacity in amoebae.</title>
        <authorList>
            <person name="Brzuszkiewicz E."/>
            <person name="Schulz T."/>
            <person name="Rydzewski K."/>
            <person name="Daniel R."/>
            <person name="Gillmaier N."/>
            <person name="Dittmann C."/>
            <person name="Holland G."/>
            <person name="Schunder E."/>
            <person name="Lautner M."/>
            <person name="Eisenreich W."/>
            <person name="Luck C."/>
            <person name="Heuner K."/>
        </authorList>
    </citation>
    <scope>NUCLEOTIDE SEQUENCE [LARGE SCALE GENOMIC DNA]</scope>
    <source>
        <strain>OR-10</strain>
        <strain evidence="8">ATCC 33761</strain>
    </source>
</reference>
<dbReference type="HOGENOM" id="CLU_1989863_0_0_6"/>
<keyword evidence="8" id="KW-1185">Reference proteome</keyword>
<evidence type="ECO:0000256" key="5">
    <source>
        <dbReference type="SAM" id="Phobius"/>
    </source>
</evidence>
<name>W0BBV0_9GAMM</name>
<evidence type="ECO:0000256" key="3">
    <source>
        <dbReference type="ARBA" id="ARBA00022989"/>
    </source>
</evidence>
<accession>W0BBV0</accession>
<evidence type="ECO:0000313" key="8">
    <source>
        <dbReference type="Proteomes" id="UP000018838"/>
    </source>
</evidence>
<organism evidence="7 8">
    <name type="scientific">Legionella oakridgensis ATCC 33761 = DSM 21215</name>
    <dbReference type="NCBI Taxonomy" id="1268635"/>
    <lineage>
        <taxon>Bacteria</taxon>
        <taxon>Pseudomonadati</taxon>
        <taxon>Pseudomonadota</taxon>
        <taxon>Gammaproteobacteria</taxon>
        <taxon>Legionellales</taxon>
        <taxon>Legionellaceae</taxon>
        <taxon>Legionella</taxon>
    </lineage>
</organism>
<feature type="transmembrane region" description="Helical" evidence="5">
    <location>
        <begin position="49"/>
        <end position="68"/>
    </location>
</feature>
<dbReference type="eggNOG" id="COG1714">
    <property type="taxonomic scope" value="Bacteria"/>
</dbReference>
<feature type="transmembrane region" description="Helical" evidence="5">
    <location>
        <begin position="12"/>
        <end position="37"/>
    </location>
</feature>
<gene>
    <name evidence="7" type="ORF">Loa_00531</name>
</gene>
<dbReference type="EMBL" id="CP004006">
    <property type="protein sequence ID" value="AHE66102.1"/>
    <property type="molecule type" value="Genomic_DNA"/>
</dbReference>
<sequence>MAEEHIMYFFRYLGALIYDTFVLFTLFVVFTATCLLFRHGNIIEPGTCWYQLSLASIVYYYYFLSYRYGGQTIGLRAWKMKLVSCTYPLKQKQILARFLLMFPALLYGAICLKNPMTILKQWTKCQITTV</sequence>
<dbReference type="KEGG" id="lok:Loa_00531"/>
<keyword evidence="3 5" id="KW-1133">Transmembrane helix</keyword>
<evidence type="ECO:0000256" key="4">
    <source>
        <dbReference type="ARBA" id="ARBA00023136"/>
    </source>
</evidence>
<evidence type="ECO:0000259" key="6">
    <source>
        <dbReference type="Pfam" id="PF06271"/>
    </source>
</evidence>
<dbReference type="PATRIC" id="fig|1268635.3.peg.520"/>
<evidence type="ECO:0000256" key="2">
    <source>
        <dbReference type="ARBA" id="ARBA00022692"/>
    </source>
</evidence>
<keyword evidence="4 5" id="KW-0472">Membrane</keyword>
<dbReference type="InterPro" id="IPR010432">
    <property type="entry name" value="RDD"/>
</dbReference>
<dbReference type="AlphaFoldDB" id="W0BBV0"/>
<proteinExistence type="predicted"/>